<dbReference type="SMART" id="SM00014">
    <property type="entry name" value="acidPPc"/>
    <property type="match status" value="1"/>
</dbReference>
<evidence type="ECO:0000313" key="4">
    <source>
        <dbReference type="Proteomes" id="UP001500552"/>
    </source>
</evidence>
<comment type="caution">
    <text evidence="3">The sequence shown here is derived from an EMBL/GenBank/DDBJ whole genome shotgun (WGS) entry which is preliminary data.</text>
</comment>
<dbReference type="Gene3D" id="1.20.144.10">
    <property type="entry name" value="Phosphatidic acid phosphatase type 2/haloperoxidase"/>
    <property type="match status" value="1"/>
</dbReference>
<keyword evidence="1" id="KW-1133">Transmembrane helix</keyword>
<keyword evidence="1" id="KW-0472">Membrane</keyword>
<dbReference type="InterPro" id="IPR036938">
    <property type="entry name" value="PAP2/HPO_sf"/>
</dbReference>
<feature type="transmembrane region" description="Helical" evidence="1">
    <location>
        <begin position="169"/>
        <end position="191"/>
    </location>
</feature>
<feature type="domain" description="Phosphatidic acid phosphatase type 2/haloperoxidase" evidence="2">
    <location>
        <begin position="130"/>
        <end position="244"/>
    </location>
</feature>
<dbReference type="EMBL" id="BAABHC010000003">
    <property type="protein sequence ID" value="GAA4426088.1"/>
    <property type="molecule type" value="Genomic_DNA"/>
</dbReference>
<feature type="transmembrane region" description="Helical" evidence="1">
    <location>
        <begin position="129"/>
        <end position="149"/>
    </location>
</feature>
<keyword evidence="1" id="KW-0812">Transmembrane</keyword>
<gene>
    <name evidence="3" type="ORF">GCM10023188_07780</name>
</gene>
<dbReference type="RefSeq" id="WP_345156930.1">
    <property type="nucleotide sequence ID" value="NZ_BAABHC010000003.1"/>
</dbReference>
<feature type="transmembrane region" description="Helical" evidence="1">
    <location>
        <begin position="203"/>
        <end position="223"/>
    </location>
</feature>
<name>A0ABP8LBZ5_9BACT</name>
<dbReference type="InterPro" id="IPR000326">
    <property type="entry name" value="PAP2/HPO"/>
</dbReference>
<keyword evidence="4" id="KW-1185">Reference proteome</keyword>
<dbReference type="PANTHER" id="PTHR14969">
    <property type="entry name" value="SPHINGOSINE-1-PHOSPHATE PHOSPHOHYDROLASE"/>
    <property type="match status" value="1"/>
</dbReference>
<proteinExistence type="predicted"/>
<dbReference type="Proteomes" id="UP001500552">
    <property type="component" value="Unassembled WGS sequence"/>
</dbReference>
<dbReference type="SUPFAM" id="SSF48317">
    <property type="entry name" value="Acid phosphatase/Vanadium-dependent haloperoxidase"/>
    <property type="match status" value="1"/>
</dbReference>
<evidence type="ECO:0000313" key="3">
    <source>
        <dbReference type="EMBL" id="GAA4426088.1"/>
    </source>
</evidence>
<accession>A0ABP8LBZ5</accession>
<feature type="transmembrane region" description="Helical" evidence="1">
    <location>
        <begin position="99"/>
        <end position="124"/>
    </location>
</feature>
<dbReference type="Pfam" id="PF01569">
    <property type="entry name" value="PAP2"/>
    <property type="match status" value="1"/>
</dbReference>
<feature type="transmembrane region" description="Helical" evidence="1">
    <location>
        <begin position="44"/>
        <end position="64"/>
    </location>
</feature>
<evidence type="ECO:0000259" key="2">
    <source>
        <dbReference type="SMART" id="SM00014"/>
    </source>
</evidence>
<dbReference type="CDD" id="cd03392">
    <property type="entry name" value="PAP2_like_2"/>
    <property type="match status" value="1"/>
</dbReference>
<organism evidence="3 4">
    <name type="scientific">Pontibacter saemangeumensis</name>
    <dbReference type="NCBI Taxonomy" id="1084525"/>
    <lineage>
        <taxon>Bacteria</taxon>
        <taxon>Pseudomonadati</taxon>
        <taxon>Bacteroidota</taxon>
        <taxon>Cytophagia</taxon>
        <taxon>Cytophagales</taxon>
        <taxon>Hymenobacteraceae</taxon>
        <taxon>Pontibacter</taxon>
    </lineage>
</organism>
<sequence>MKNPLSDHIKQAIAIVKRQPVVLRLRQRYPGLWQFVINRFDTRVFIGLPLTLMALAFGVNIALLSELTESVLDTEWIVTLDKEFTAILYKVRSDSLSRILYGFTLLGEREAVFIIGGLVSAVFLYRRHFVALFAFWLALAGVGISTRYGKTFISRERPADVAYYVVEHFSFPSGHATTVMAMFGLLAYFLYRHYHAHPHRRYVLWLAAALIVIVGFSRIYLGVHYLSDVLAGFLLGALWLLVGVSLMEVMSYRRKRERRLPGS</sequence>
<feature type="transmembrane region" description="Helical" evidence="1">
    <location>
        <begin position="229"/>
        <end position="249"/>
    </location>
</feature>
<reference evidence="4" key="1">
    <citation type="journal article" date="2019" name="Int. J. Syst. Evol. Microbiol.">
        <title>The Global Catalogue of Microorganisms (GCM) 10K type strain sequencing project: providing services to taxonomists for standard genome sequencing and annotation.</title>
        <authorList>
            <consortium name="The Broad Institute Genomics Platform"/>
            <consortium name="The Broad Institute Genome Sequencing Center for Infectious Disease"/>
            <person name="Wu L."/>
            <person name="Ma J."/>
        </authorList>
    </citation>
    <scope>NUCLEOTIDE SEQUENCE [LARGE SCALE GENOMIC DNA]</scope>
    <source>
        <strain evidence="4">JCM 17926</strain>
    </source>
</reference>
<dbReference type="PANTHER" id="PTHR14969:SF13">
    <property type="entry name" value="AT30094P"/>
    <property type="match status" value="1"/>
</dbReference>
<evidence type="ECO:0000256" key="1">
    <source>
        <dbReference type="SAM" id="Phobius"/>
    </source>
</evidence>
<protein>
    <submittedName>
        <fullName evidence="3">Phosphatase PAP2 family protein</fullName>
    </submittedName>
</protein>